<evidence type="ECO:0000313" key="1">
    <source>
        <dbReference type="EMBL" id="RIV19446.1"/>
    </source>
</evidence>
<evidence type="ECO:0000313" key="2">
    <source>
        <dbReference type="Proteomes" id="UP000283523"/>
    </source>
</evidence>
<gene>
    <name evidence="1" type="ORF">DYU11_25455</name>
</gene>
<sequence>MQTTKGTPDTYVVLPSNKYVLIEYTKQQTCLLKKLQDDVAKCLDSSKTGLKQAQIQRIIIIHASKLTTDEDNTLRSGCPVPLEIIGLDALALAIHNDFRQLARRYLDIAYDTLQLQTPVEFIAEHARKAVGENNPLSNPLRYREDELEILLNKINSQDVTVLTGGQGVGKTRLALEALQKYCQTSPDYEPYCIANKYTSLLEDLNDLVRSKRKYIFLIDDANRQTPILLETLENLYARPEISFKIILTVRDYAFDVVSKHLQPYRWDSYSIGRFTDEQIMQLIAEEPFSIGNQRFQQRIRDLANGNPRLAIMAAKLALEKQNLYALNDATDLYVRYYDTLTDSENRSLLVDSTRLKVLGLLAVFRQIDLLQESFVSRLTSAFGLTRDTLAAELAGLEKDELADVYLTDQSFFRLSDQNLAIYAVYQVFVDKKLLSVEALLTEFFEDYPQRIRDAFYGVINAFDQERIINDIKLVTNQYYGSIRSDDAKAYKFLDVFFIALPTETLDYLLTLSENLPSLQKQWREKDILWELKKDEGPLKDRLQLLFNFFIGFNEHFDIALELLVKFAESAPDSVPLLTNLIKDRLAFRPEDAQYMELRQALLLQYLIDETQSGNEAARRLIFAVLSSFLQSEFRSTTSRGRGITFTTMPYPVQEPFTSLRSTLWGFVRDQFSKYPDECRSILCSYKSTYSPRDNASLREFDKGYIVPLIEQHLTPNDFDDCHFVNEYVRFLNRSGLQSTQMDQLAERFQNREYSLYLLLDWHSYRGRDTDDEMWEKPEQYKLKKQNELWEKLHLTSIVDIERLFDDIFSLMSKPVNISSMLDKPLEAILSGVRQRNPELFKETIIAFSSREWPLTVAVGRIVGAAFNYEIAVPEEWYSVFAGAKYRNAEWRLNFFSMLPASAVNTNWSDKLIQCFQEQSIDGFYLPDKWWQHYQSVRPTIYRDILTILADRHEQTGMRYSLWHDFFKDRINLFNDTDLPVLKKVYLQLFRMEHSSAGGFDYSRKNLKALLSRDPSFLIDFIEAHYKRLKGDSIAHPHIENLAFIWELPDAVKWALQIVRIMKSQKRLSWYGRNYEPFFQHVSDEHKGLTHDFLDEYVKTYANDVREIGSMVQALQHMHKYNEWLLCVRAFLTYNQSVEAFKKISWAPNMLSGSGKMNFDQIKADRLKQVLQQVRQMPKKLPYLEHVKYLEWSIIIHEKEAEVERRRQFGEDD</sequence>
<reference evidence="1 2" key="1">
    <citation type="submission" date="2018-08" db="EMBL/GenBank/DDBJ databases">
        <title>Fibrisoma montanum sp. nov., isolated from Danxia mountain soil.</title>
        <authorList>
            <person name="Huang Y."/>
        </authorList>
    </citation>
    <scope>NUCLEOTIDE SEQUENCE [LARGE SCALE GENOMIC DNA]</scope>
    <source>
        <strain evidence="1 2">HYT19</strain>
    </source>
</reference>
<protein>
    <submittedName>
        <fullName evidence="1">Uncharacterized protein</fullName>
    </submittedName>
</protein>
<dbReference type="RefSeq" id="WP_119670550.1">
    <property type="nucleotide sequence ID" value="NZ_QXED01000008.1"/>
</dbReference>
<dbReference type="InterPro" id="IPR027417">
    <property type="entry name" value="P-loop_NTPase"/>
</dbReference>
<dbReference type="OrthoDB" id="9816071at2"/>
<dbReference type="EMBL" id="QXED01000008">
    <property type="protein sequence ID" value="RIV19446.1"/>
    <property type="molecule type" value="Genomic_DNA"/>
</dbReference>
<dbReference type="Proteomes" id="UP000283523">
    <property type="component" value="Unassembled WGS sequence"/>
</dbReference>
<name>A0A418M1N3_9BACT</name>
<accession>A0A418M1N3</accession>
<dbReference type="AlphaFoldDB" id="A0A418M1N3"/>
<proteinExistence type="predicted"/>
<keyword evidence="2" id="KW-1185">Reference proteome</keyword>
<comment type="caution">
    <text evidence="1">The sequence shown here is derived from an EMBL/GenBank/DDBJ whole genome shotgun (WGS) entry which is preliminary data.</text>
</comment>
<organism evidence="1 2">
    <name type="scientific">Fibrisoma montanum</name>
    <dbReference type="NCBI Taxonomy" id="2305895"/>
    <lineage>
        <taxon>Bacteria</taxon>
        <taxon>Pseudomonadati</taxon>
        <taxon>Bacteroidota</taxon>
        <taxon>Cytophagia</taxon>
        <taxon>Cytophagales</taxon>
        <taxon>Spirosomataceae</taxon>
        <taxon>Fibrisoma</taxon>
    </lineage>
</organism>
<dbReference type="SUPFAM" id="SSF52540">
    <property type="entry name" value="P-loop containing nucleoside triphosphate hydrolases"/>
    <property type="match status" value="1"/>
</dbReference>